<keyword evidence="9" id="KW-1185">Reference proteome</keyword>
<dbReference type="Pfam" id="PF07683">
    <property type="entry name" value="CobW_C"/>
    <property type="match status" value="1"/>
</dbReference>
<evidence type="ECO:0000313" key="8">
    <source>
        <dbReference type="EMBL" id="ABK44805.1"/>
    </source>
</evidence>
<evidence type="ECO:0000256" key="6">
    <source>
        <dbReference type="ARBA" id="ARBA00049117"/>
    </source>
</evidence>
<dbReference type="HOGENOM" id="CLU_017452_0_1_5"/>
<keyword evidence="1" id="KW-0547">Nucleotide-binding</keyword>
<dbReference type="EMBL" id="CP000471">
    <property type="protein sequence ID" value="ABK44805.1"/>
    <property type="molecule type" value="Genomic_DNA"/>
</dbReference>
<evidence type="ECO:0000313" key="9">
    <source>
        <dbReference type="Proteomes" id="UP000002586"/>
    </source>
</evidence>
<dbReference type="GO" id="GO:0005737">
    <property type="term" value="C:cytoplasm"/>
    <property type="evidence" value="ECO:0007669"/>
    <property type="project" value="TreeGrafter"/>
</dbReference>
<evidence type="ECO:0000256" key="5">
    <source>
        <dbReference type="ARBA" id="ARBA00045658"/>
    </source>
</evidence>
<accession>A0LA12</accession>
<evidence type="ECO:0000259" key="7">
    <source>
        <dbReference type="SMART" id="SM00833"/>
    </source>
</evidence>
<dbReference type="RefSeq" id="WP_011713926.1">
    <property type="nucleotide sequence ID" value="NC_008576.1"/>
</dbReference>
<sequence>MTTTPVTVLTGFLGSGKTTLLNHILSHTPHRRVAVIVNELGRIGIDQDLIMQTDEDLFELSNGCLCCSMRGDLLNTLQRLQPRTGQIDHILIETTGLATPGPIAQTFLHEPFLKTHYRLDGFITLCDALHLPQQLQRSRECQTQVAFADLLLINKIDLVADPSAALAALRPFNNHAPYLLVEQAQAPLAKLLDLGGFQPHRQEIHPQQPPSTDTTPLLFHGQPQHGPVRAVALTLEGAIDAPLFIRWITRLLALQGDDLLRMKGILHIHGQATQHIFQGVHHVIEGREGAVWGTQPKISRMVLIGYHLDEAQLRQAFMECRQHDPATTL</sequence>
<name>A0LA12_MAGMM</name>
<gene>
    <name evidence="8" type="ordered locus">Mmc1_2305</name>
</gene>
<dbReference type="InterPro" id="IPR051316">
    <property type="entry name" value="Zinc-reg_GTPase_activator"/>
</dbReference>
<reference evidence="8 9" key="2">
    <citation type="journal article" date="2012" name="Int. J. Syst. Evol. Microbiol.">
        <title>Magnetococcus marinus gen. nov., sp. nov., a marine, magnetotactic bacterium that represents a novel lineage (Magnetococcaceae fam. nov.; Magnetococcales ord. nov.) at the base of the Alphaproteobacteria.</title>
        <authorList>
            <person name="Bazylinski D.A."/>
            <person name="Williams T.J."/>
            <person name="Lefevre C.T."/>
            <person name="Berg R.J."/>
            <person name="Zhang C.L."/>
            <person name="Bowser S.S."/>
            <person name="Dean A.J."/>
            <person name="Beveridge T.J."/>
        </authorList>
    </citation>
    <scope>NUCLEOTIDE SEQUENCE [LARGE SCALE GENOMIC DNA]</scope>
    <source>
        <strain evidence="9">ATCC BAA-1437 / JCM 17883 / MC-1</strain>
    </source>
</reference>
<dbReference type="InterPro" id="IPR036627">
    <property type="entry name" value="CobW-likC_sf"/>
</dbReference>
<evidence type="ECO:0000256" key="2">
    <source>
        <dbReference type="ARBA" id="ARBA00022801"/>
    </source>
</evidence>
<evidence type="ECO:0000256" key="3">
    <source>
        <dbReference type="ARBA" id="ARBA00023186"/>
    </source>
</evidence>
<dbReference type="SUPFAM" id="SSF52540">
    <property type="entry name" value="P-loop containing nucleoside triphosphate hydrolases"/>
    <property type="match status" value="1"/>
</dbReference>
<dbReference type="InterPro" id="IPR027417">
    <property type="entry name" value="P-loop_NTPase"/>
</dbReference>
<reference evidence="9" key="1">
    <citation type="journal article" date="2009" name="Appl. Environ. Microbiol.">
        <title>Complete genome sequence of the chemolithoautotrophic marine magnetotactic coccus strain MC-1.</title>
        <authorList>
            <person name="Schubbe S."/>
            <person name="Williams T.J."/>
            <person name="Xie G."/>
            <person name="Kiss H.E."/>
            <person name="Brettin T.S."/>
            <person name="Martinez D."/>
            <person name="Ross C.A."/>
            <person name="Schuler D."/>
            <person name="Cox B.L."/>
            <person name="Nealson K.H."/>
            <person name="Bazylinski D.A."/>
        </authorList>
    </citation>
    <scope>NUCLEOTIDE SEQUENCE [LARGE SCALE GENOMIC DNA]</scope>
    <source>
        <strain evidence="9">ATCC BAA-1437 / JCM 17883 / MC-1</strain>
    </source>
</reference>
<dbReference type="InterPro" id="IPR003495">
    <property type="entry name" value="CobW/HypB/UreG_nucleotide-bd"/>
</dbReference>
<dbReference type="SMART" id="SM00833">
    <property type="entry name" value="CobW_C"/>
    <property type="match status" value="1"/>
</dbReference>
<comment type="similarity">
    <text evidence="4">Belongs to the SIMIBI class G3E GTPase family. ZNG1 subfamily.</text>
</comment>
<evidence type="ECO:0000256" key="1">
    <source>
        <dbReference type="ARBA" id="ARBA00022741"/>
    </source>
</evidence>
<dbReference type="KEGG" id="mgm:Mmc1_2305"/>
<dbReference type="CDD" id="cd03112">
    <property type="entry name" value="CobW-like"/>
    <property type="match status" value="1"/>
</dbReference>
<dbReference type="Gene3D" id="3.40.50.300">
    <property type="entry name" value="P-loop containing nucleotide triphosphate hydrolases"/>
    <property type="match status" value="1"/>
</dbReference>
<dbReference type="PANTHER" id="PTHR13748">
    <property type="entry name" value="COBW-RELATED"/>
    <property type="match status" value="1"/>
</dbReference>
<dbReference type="Proteomes" id="UP000002586">
    <property type="component" value="Chromosome"/>
</dbReference>
<keyword evidence="3" id="KW-0143">Chaperone</keyword>
<dbReference type="STRING" id="156889.Mmc1_2305"/>
<dbReference type="eggNOG" id="COG0523">
    <property type="taxonomic scope" value="Bacteria"/>
</dbReference>
<dbReference type="GO" id="GO:0016787">
    <property type="term" value="F:hydrolase activity"/>
    <property type="evidence" value="ECO:0007669"/>
    <property type="project" value="UniProtKB-KW"/>
</dbReference>
<dbReference type="AlphaFoldDB" id="A0LA12"/>
<comment type="catalytic activity">
    <reaction evidence="6">
        <text>GTP + H2O = GDP + phosphate + H(+)</text>
        <dbReference type="Rhea" id="RHEA:19669"/>
        <dbReference type="ChEBI" id="CHEBI:15377"/>
        <dbReference type="ChEBI" id="CHEBI:15378"/>
        <dbReference type="ChEBI" id="CHEBI:37565"/>
        <dbReference type="ChEBI" id="CHEBI:43474"/>
        <dbReference type="ChEBI" id="CHEBI:58189"/>
    </reaction>
    <physiologicalReaction direction="left-to-right" evidence="6">
        <dbReference type="Rhea" id="RHEA:19670"/>
    </physiologicalReaction>
</comment>
<dbReference type="InterPro" id="IPR011629">
    <property type="entry name" value="CobW-like_C"/>
</dbReference>
<protein>
    <submittedName>
        <fullName evidence="8">Cobalamin synthesis protein, P47K</fullName>
    </submittedName>
</protein>
<evidence type="ECO:0000256" key="4">
    <source>
        <dbReference type="ARBA" id="ARBA00034320"/>
    </source>
</evidence>
<dbReference type="PANTHER" id="PTHR13748:SF62">
    <property type="entry name" value="COBW DOMAIN-CONTAINING PROTEIN"/>
    <property type="match status" value="1"/>
</dbReference>
<organism evidence="8 9">
    <name type="scientific">Magnetococcus marinus (strain ATCC BAA-1437 / JCM 17883 / MC-1)</name>
    <dbReference type="NCBI Taxonomy" id="156889"/>
    <lineage>
        <taxon>Bacteria</taxon>
        <taxon>Pseudomonadati</taxon>
        <taxon>Pseudomonadota</taxon>
        <taxon>Magnetococcia</taxon>
        <taxon>Magnetococcales</taxon>
        <taxon>Magnetococcaceae</taxon>
        <taxon>Magnetococcus</taxon>
    </lineage>
</organism>
<proteinExistence type="inferred from homology"/>
<dbReference type="GO" id="GO:0000166">
    <property type="term" value="F:nucleotide binding"/>
    <property type="evidence" value="ECO:0007669"/>
    <property type="project" value="UniProtKB-KW"/>
</dbReference>
<dbReference type="SUPFAM" id="SSF90002">
    <property type="entry name" value="Hypothetical protein YjiA, C-terminal domain"/>
    <property type="match status" value="1"/>
</dbReference>
<comment type="function">
    <text evidence="5">Zinc chaperone that directly transfers zinc cofactor to target proteins, thereby activating them. Zinc is transferred from the CXCC motif in the GTPase domain to the zinc binding site in target proteins in a process requiring GTP hydrolysis.</text>
</comment>
<dbReference type="Gene3D" id="3.30.1220.10">
    <property type="entry name" value="CobW-like, C-terminal domain"/>
    <property type="match status" value="1"/>
</dbReference>
<keyword evidence="2" id="KW-0378">Hydrolase</keyword>
<dbReference type="OrthoDB" id="9808822at2"/>
<dbReference type="Pfam" id="PF02492">
    <property type="entry name" value="cobW"/>
    <property type="match status" value="1"/>
</dbReference>
<feature type="domain" description="CobW C-terminal" evidence="7">
    <location>
        <begin position="228"/>
        <end position="321"/>
    </location>
</feature>